<dbReference type="EMBL" id="JABBWM010000065">
    <property type="protein sequence ID" value="KAG2097510.1"/>
    <property type="molecule type" value="Genomic_DNA"/>
</dbReference>
<dbReference type="Proteomes" id="UP000823399">
    <property type="component" value="Unassembled WGS sequence"/>
</dbReference>
<keyword evidence="3" id="KW-1185">Reference proteome</keyword>
<protein>
    <submittedName>
        <fullName evidence="2">Uncharacterized protein</fullName>
    </submittedName>
</protein>
<dbReference type="GeneID" id="64704317"/>
<name>A0A9P7F006_9AGAM</name>
<sequence length="217" mass="24839">MEDNNDSYSSSLPPSGRSTQSQAASPVPLINTNLNDPDAYVEKLQRNWAKGPHLEFLNSQLPLYSASPSLSEGSAKASEQLDSVINGYFQCFPWRLKVTDNPNMPYNPLIHPPIDLVCEIEIKQKQHKSIHAWLDYQTRKTQKFKRRAKPENDEWAWYLALQLSGLSKTKPKALQPHQRSGWSKDHFDDIVKKDFHKQWKKAGLPSKNLATFHDSIT</sequence>
<dbReference type="AlphaFoldDB" id="A0A9P7F006"/>
<feature type="compositionally biased region" description="Low complexity" evidence="1">
    <location>
        <begin position="7"/>
        <end position="21"/>
    </location>
</feature>
<feature type="region of interest" description="Disordered" evidence="1">
    <location>
        <begin position="1"/>
        <end position="32"/>
    </location>
</feature>
<proteinExistence type="predicted"/>
<dbReference type="OrthoDB" id="3250313at2759"/>
<accession>A0A9P7F006</accession>
<organism evidence="2 3">
    <name type="scientific">Suillus discolor</name>
    <dbReference type="NCBI Taxonomy" id="1912936"/>
    <lineage>
        <taxon>Eukaryota</taxon>
        <taxon>Fungi</taxon>
        <taxon>Dikarya</taxon>
        <taxon>Basidiomycota</taxon>
        <taxon>Agaricomycotina</taxon>
        <taxon>Agaricomycetes</taxon>
        <taxon>Agaricomycetidae</taxon>
        <taxon>Boletales</taxon>
        <taxon>Suillineae</taxon>
        <taxon>Suillaceae</taxon>
        <taxon>Suillus</taxon>
    </lineage>
</organism>
<evidence type="ECO:0000313" key="3">
    <source>
        <dbReference type="Proteomes" id="UP000823399"/>
    </source>
</evidence>
<evidence type="ECO:0000256" key="1">
    <source>
        <dbReference type="SAM" id="MobiDB-lite"/>
    </source>
</evidence>
<comment type="caution">
    <text evidence="2">The sequence shown here is derived from an EMBL/GenBank/DDBJ whole genome shotgun (WGS) entry which is preliminary data.</text>
</comment>
<dbReference type="RefSeq" id="XP_041288544.1">
    <property type="nucleotide sequence ID" value="XM_041442058.1"/>
</dbReference>
<evidence type="ECO:0000313" key="2">
    <source>
        <dbReference type="EMBL" id="KAG2097510.1"/>
    </source>
</evidence>
<reference evidence="2" key="1">
    <citation type="journal article" date="2020" name="New Phytol.">
        <title>Comparative genomics reveals dynamic genome evolution in host specialist ectomycorrhizal fungi.</title>
        <authorList>
            <person name="Lofgren L.A."/>
            <person name="Nguyen N.H."/>
            <person name="Vilgalys R."/>
            <person name="Ruytinx J."/>
            <person name="Liao H.L."/>
            <person name="Branco S."/>
            <person name="Kuo A."/>
            <person name="LaButti K."/>
            <person name="Lipzen A."/>
            <person name="Andreopoulos W."/>
            <person name="Pangilinan J."/>
            <person name="Riley R."/>
            <person name="Hundley H."/>
            <person name="Na H."/>
            <person name="Barry K."/>
            <person name="Grigoriev I.V."/>
            <person name="Stajich J.E."/>
            <person name="Kennedy P.G."/>
        </authorList>
    </citation>
    <scope>NUCLEOTIDE SEQUENCE</scope>
    <source>
        <strain evidence="2">FC423</strain>
    </source>
</reference>
<gene>
    <name evidence="2" type="ORF">F5147DRAFT_777959</name>
</gene>